<dbReference type="FunFam" id="3.40.50.980:FF:000002">
    <property type="entry name" value="Enterobactin synthetase component F"/>
    <property type="match status" value="1"/>
</dbReference>
<evidence type="ECO:0000256" key="4">
    <source>
        <dbReference type="ARBA" id="ARBA00022553"/>
    </source>
</evidence>
<dbReference type="InterPro" id="IPR020806">
    <property type="entry name" value="PKS_PP-bd"/>
</dbReference>
<dbReference type="CDD" id="cd19540">
    <property type="entry name" value="LCL_NRPS-like"/>
    <property type="match status" value="1"/>
</dbReference>
<reference evidence="7" key="1">
    <citation type="journal article" date="2021" name="Nat. Commun.">
        <title>Thioesterase-mediated Side Chain Transesterification Generates Potent Gq Signaling Inhibitor FR900359.</title>
        <authorList>
            <person name="Hermes C."/>
            <person name="Richarz R."/>
            <person name="Wirtz D.A."/>
            <person name="Patt J."/>
            <person name="Hanke W."/>
            <person name="Kehraus S."/>
            <person name="Voss J.H."/>
            <person name="Kueppers J."/>
            <person name="Ohbayashi T."/>
            <person name="Namasivayam V."/>
            <person name="Alenfelder J."/>
            <person name="Inoue A."/>
            <person name="Mergaert P."/>
            <person name="Guetschow M."/>
            <person name="Mueller C.E."/>
            <person name="Kostenis E."/>
            <person name="Koenig G.M."/>
            <person name="Cruesemann M."/>
        </authorList>
    </citation>
    <scope>NUCLEOTIDE SEQUENCE</scope>
    <source>
        <strain evidence="7">MWU205</strain>
    </source>
</reference>
<dbReference type="CDD" id="cd02440">
    <property type="entry name" value="AdoMet_MTases"/>
    <property type="match status" value="1"/>
</dbReference>
<sequence>MPIPEIEVLPLSYAQRRLWFTHRFNGPSPTYNIPIALSLSGEPEQPALQAALRDVLARHESLRTLVVESEEGAPAQHILPPDAAGTFCLAVQTAGSAAEQAASLETACRHCFDLSREMPLRAGLFLADGAEPVLLLLLHHIAADGDSLPVLARDLELAYRSRLRGLAPEWRPLPVQYADYALWQQELLGDLEVPDSLAARQLVYWREALRGMPDVLELPTDHPRPAVASHRGGKAPFALSAAAHARLKTLAAQQGATLSMALQAGLAALLHRLGAGTDIAVGGLLAGRGEESLKELIGFFVNAWVLRVDVSGRPNFPALLRRVREQALQAYSHQDLPFEWLVEQINPARSTSHHPLFQVALVLQNNLSADFHLEGLAVDQRLLGTGTAKFDLAFNLFERQDGDGRPQGLDGELEFASDLFDRAGAERLVARFVRLLERWSMQPAHLIAELDLLDDDERRQAVSGWNDSARPLEAGTLACLFEAQAKASPDSVALAFGSEQYSYAELDRRANQLARTLAGAGIGPEDIVALAVPRSLDMVVALLGVVKAGAAYLPLDPEYPRERLAHMLSDATPRLLLATSDTVGGLPAFSGLRVQVLDEPAWREMVARADGRPLAQRERTRPLLPQHPVCVIYTSGSTGKPKGVSVTHQGIASLRASQIERFGVSAGSSVLQFASLSFGAALFEVCMSLLVGARLVLVASAREALNAGAMAELARRHGLSHVVLPPSALEALASERLPDSLGIMVAGEHCPAHLQERWSAGRLMVNGYGSSEVTVCATISLPLSGRGAPPMGLPNANTRLYVLDAGLQPVPVGVPGELYIAGDGLARGYLRRPGLSAERFVANPFAEGERMYRTGDLARRGGDGRLEYLGRTDHQVKIRGFRIEPAEIEAVLRRLSGVAQAAVVAREDAPGVRQLVGYVVAATEAKLDAQGLRRQLAEHLPEHMVPAALVELAALPRTPNGKFDRGALPVPTFAAEGYRPPRTAEERALCQLYAQVLDLSKVGIDDGFFDLGGDSISSIQLASRARKAGWLLTPNQIFRHPRVEDLAAELKPVESDRNERVDQACGDLPATPIIHWMLAAPPYRRFNQSQLLRTPGGLKRDDLLAALQALLDHHDALRLRLDAAASDEALLSIPPAGSVRAGDCLRRIDAVGRDEAEWHLLLAREGEAAAERLDCEAGLLLQAVWLDAGDEAGRLLLVIHHLAVDGVSWRVLLPDLQQAWQAASQDRAIALDPVGASFRLWSLHLGQEARSSQREAELAHWKWALAAEDPLLGPRPYDSARDATRTRQSLSLALPPAVTQALLTQATARFHAHANDVLLTVFALAVAVWRRRRLPEAPAELLFDLEGHGREARDTGIDLSRTVGWFTSLFPVRLALDCAGLDEALKGGDSLGRLLKSVKEQLRAIPDRGMGFGLLRHLNPGARGELAALSSPQIGFNYLGRFTAAEGEDWQPAGCAGIEGGQDPDMPLPHLLSFNAQTLDREQGPELHAIWSWAGELFDQEQIAELAQLWRQAAVALAEHASRPEAGGRSPSDLPLVGLEQTQIERLEAEYRPLEDVLPLSPLQKGLLFHGLYDPAGVDPYIERVTYQLEGELDPAAMKRAAHGLLQRHGNLRACFVDLGKGQPVQIISQLEALPWQDIDLSMLAGDERQAMLAQIREQVRSQRFDLGRAPLLSFTLIRLAADRHQLIMNNHHILLDGWSEPLLWRELMTLYRNGGDLGAMPRVTPYRDYLVWLGRRDHEADRQAWRHYLAELETPTLLSPEPPAAYVDQETYSLALPPALAQALAARAAELGITLNTLVQGAWGRVLACLTMSQDVVFGSNVAGRPAELGGIEDMVGLFINTVPLRVRWTRGESIADMLVRLQAEQVGLLEHQYLDLAEIQELAGLGDLFDTVYAFENYPVFGDGGASAAGPRVTGVSGGSTTHYPLGLIVNPQSGLSFLFSYRPDLYLPEDIQRIAGYLQLTLQAFADDPAQSVAGLELAPVEQAGWLRSWNDTGHAYPDGDLAQLFERQARLTPNAQALIFERQSLSYAALNARANQLCRVLLAHGVGPDDVVAVALPRSIELVVALLAVVKSGAAYLPLDADYPRERLDFMLADARPAVLLSNAAMAGILSPADGTRLLSLDEPGLLSAQDGADSGDLAAGERRRRLRPQDAAYVIYTSGSTGKPKGVINTHQGIVNRLAWMQSAYRLDASDTVLQKTPFSFDVSVWEFFWPLLEGARLVLAVPDGHRDPAYLAALIQRERVTTVHFVPSMLEVFLREAGSRQCLSLRRVLCSGEALSGELSALHRQVLGSPLHNLYGPTEAAVDVTAHACENGETGVSVPIGAPIWNTRIHVLDAGLRPAPVGVAGELYIAGAGLARGYLNRPGLTAERFVANPYGEGERLYRSGDLARWTEEGELEYLGRADQQLKVRGFRIEPGEIEAALCRHPSVAQAAVIAREDTPGHKQLVGYVVLDDAAALQRDEDSESRQVEAWQQVYDTLYDAHQHQPFGENFGGWDSSYDGQPLPLAQMREWRSATVERIRELRPRRLLEIGVGSGLLLAPLADACEAYWGTDLSPATIAVLEKQLETQSCRDKVRLFALGAHELARLPAMRFDCIVINSVLQYFPNAAYLGEVIEQALARLEAGGALYLGDVRNLELLPSFAAAVELRQSEPEVDAAALQRRVSQRLLAEKELLLAPDFFSRLREQLPQIGAVDIRLKRGEAANELNRYRYEVVLRKGPCQARSLASAAAEPWSSLGSLSACRERLSVGGDALRVTGVPNALLHGEAAAARELKAGGSPSALLARLDENGGVRPEALRRLGAELGWRMLATWSRQAGHFDAVFVRGEDGEALDGVYQPAGALQPLSGYVNNPANFEQYAAIRRYALEQLPEYMVPAAIVLLDALPLTPNGKLDRRALPAPEFGGTGYRAPESEREQLLARLFGEVLGLPQVGADDSFFDLGGDSIISIQLVSRARKAGWRLTPRDVFQQPTVAALAQAITPLDDEPAAPAPAATPKLDQDELNYLGSLYES</sequence>
<dbReference type="PROSITE" id="PS00455">
    <property type="entry name" value="AMP_BINDING"/>
    <property type="match status" value="2"/>
</dbReference>
<keyword evidence="5" id="KW-0677">Repeat</keyword>
<evidence type="ECO:0000259" key="6">
    <source>
        <dbReference type="PROSITE" id="PS50075"/>
    </source>
</evidence>
<dbReference type="InterPro" id="IPR010071">
    <property type="entry name" value="AA_adenyl_dom"/>
</dbReference>
<gene>
    <name evidence="7" type="primary">frsE</name>
</gene>
<dbReference type="Gene3D" id="3.30.300.30">
    <property type="match status" value="3"/>
</dbReference>
<dbReference type="InterPro" id="IPR009081">
    <property type="entry name" value="PP-bd_ACP"/>
</dbReference>
<dbReference type="InterPro" id="IPR029058">
    <property type="entry name" value="AB_hydrolase_fold"/>
</dbReference>
<dbReference type="GO" id="GO:0009403">
    <property type="term" value="P:toxin biosynthetic process"/>
    <property type="evidence" value="ECO:0007669"/>
    <property type="project" value="UniProtKB-ARBA"/>
</dbReference>
<dbReference type="SUPFAM" id="SSF52777">
    <property type="entry name" value="CoA-dependent acyltransferases"/>
    <property type="match status" value="6"/>
</dbReference>
<dbReference type="InterPro" id="IPR001242">
    <property type="entry name" value="Condensation_dom"/>
</dbReference>
<dbReference type="PANTHER" id="PTHR45527">
    <property type="entry name" value="NONRIBOSOMAL PEPTIDE SYNTHETASE"/>
    <property type="match status" value="1"/>
</dbReference>
<dbReference type="InterPro" id="IPR000873">
    <property type="entry name" value="AMP-dep_synth/lig_dom"/>
</dbReference>
<dbReference type="CDD" id="cd19543">
    <property type="entry name" value="DCL_NRPS"/>
    <property type="match status" value="1"/>
</dbReference>
<dbReference type="InterPro" id="IPR025110">
    <property type="entry name" value="AMP-bd_C"/>
</dbReference>
<dbReference type="InterPro" id="IPR010060">
    <property type="entry name" value="NRPS_synth"/>
</dbReference>
<dbReference type="Gene3D" id="3.30.559.10">
    <property type="entry name" value="Chloramphenicol acetyltransferase-like domain"/>
    <property type="match status" value="3"/>
</dbReference>
<dbReference type="GO" id="GO:0003824">
    <property type="term" value="F:catalytic activity"/>
    <property type="evidence" value="ECO:0007669"/>
    <property type="project" value="InterPro"/>
</dbReference>
<dbReference type="PROSITE" id="PS50075">
    <property type="entry name" value="CARRIER"/>
    <property type="match status" value="2"/>
</dbReference>
<dbReference type="Gene3D" id="3.40.50.150">
    <property type="entry name" value="Vaccinia Virus protein VP39"/>
    <property type="match status" value="1"/>
</dbReference>
<dbReference type="GO" id="GO:0031177">
    <property type="term" value="F:phosphopantetheine binding"/>
    <property type="evidence" value="ECO:0007669"/>
    <property type="project" value="InterPro"/>
</dbReference>
<feature type="domain" description="Carrier" evidence="6">
    <location>
        <begin position="980"/>
        <end position="1054"/>
    </location>
</feature>
<protein>
    <submittedName>
        <fullName evidence="7">Nonribosomal peptide synthetase</fullName>
    </submittedName>
</protein>
<keyword evidence="3" id="KW-0596">Phosphopantetheine</keyword>
<dbReference type="FunFam" id="1.10.1200.10:FF:000005">
    <property type="entry name" value="Nonribosomal peptide synthetase 1"/>
    <property type="match status" value="2"/>
</dbReference>
<dbReference type="FunFam" id="3.40.50.980:FF:000001">
    <property type="entry name" value="Non-ribosomal peptide synthetase"/>
    <property type="match status" value="2"/>
</dbReference>
<dbReference type="FunFam" id="2.30.38.10:FF:000001">
    <property type="entry name" value="Non-ribosomal peptide synthetase PvdI"/>
    <property type="match status" value="2"/>
</dbReference>
<evidence type="ECO:0000256" key="2">
    <source>
        <dbReference type="ARBA" id="ARBA00006432"/>
    </source>
</evidence>
<dbReference type="Pfam" id="PF00668">
    <property type="entry name" value="Condensation"/>
    <property type="match status" value="3"/>
</dbReference>
<proteinExistence type="inferred from homology"/>
<dbReference type="CDD" id="cd17646">
    <property type="entry name" value="A_NRPS_AB3403-like"/>
    <property type="match status" value="1"/>
</dbReference>
<name>A0A7S9XHB5_9NEIS</name>
<dbReference type="InterPro" id="IPR036736">
    <property type="entry name" value="ACP-like_sf"/>
</dbReference>
<dbReference type="PANTHER" id="PTHR45527:SF1">
    <property type="entry name" value="FATTY ACID SYNTHASE"/>
    <property type="match status" value="1"/>
</dbReference>
<dbReference type="InterPro" id="IPR006162">
    <property type="entry name" value="Ppantetheine_attach_site"/>
</dbReference>
<dbReference type="EMBL" id="MT876545">
    <property type="protein sequence ID" value="QPI18727.1"/>
    <property type="molecule type" value="Genomic_DNA"/>
</dbReference>
<dbReference type="PROSITE" id="PS00012">
    <property type="entry name" value="PHOSPHOPANTETHEINE"/>
    <property type="match status" value="2"/>
</dbReference>
<dbReference type="SUPFAM" id="SSF47336">
    <property type="entry name" value="ACP-like"/>
    <property type="match status" value="2"/>
</dbReference>
<organism evidence="7">
    <name type="scientific">Chromobacterium vaccinii</name>
    <dbReference type="NCBI Taxonomy" id="1108595"/>
    <lineage>
        <taxon>Bacteria</taxon>
        <taxon>Pseudomonadati</taxon>
        <taxon>Pseudomonadota</taxon>
        <taxon>Betaproteobacteria</taxon>
        <taxon>Neisseriales</taxon>
        <taxon>Chromobacteriaceae</taxon>
        <taxon>Chromobacterium</taxon>
    </lineage>
</organism>
<dbReference type="NCBIfam" id="NF003417">
    <property type="entry name" value="PRK04813.1"/>
    <property type="match status" value="3"/>
</dbReference>
<dbReference type="InterPro" id="IPR020845">
    <property type="entry name" value="AMP-binding_CS"/>
</dbReference>
<keyword evidence="4" id="KW-0597">Phosphoprotein</keyword>
<dbReference type="FunFam" id="3.30.300.30:FF:000010">
    <property type="entry name" value="Enterobactin synthetase component F"/>
    <property type="match status" value="1"/>
</dbReference>
<dbReference type="NCBIfam" id="TIGR01720">
    <property type="entry name" value="NRPS-para261"/>
    <property type="match status" value="1"/>
</dbReference>
<dbReference type="Gene3D" id="2.30.38.10">
    <property type="entry name" value="Luciferase, Domain 3"/>
    <property type="match status" value="2"/>
</dbReference>
<dbReference type="FunFam" id="3.40.50.12780:FF:000012">
    <property type="entry name" value="Non-ribosomal peptide synthetase"/>
    <property type="match status" value="2"/>
</dbReference>
<dbReference type="SMART" id="SM00823">
    <property type="entry name" value="PKS_PP"/>
    <property type="match status" value="2"/>
</dbReference>
<dbReference type="InterPro" id="IPR013217">
    <property type="entry name" value="Methyltransf_12"/>
</dbReference>
<evidence type="ECO:0000256" key="3">
    <source>
        <dbReference type="ARBA" id="ARBA00022450"/>
    </source>
</evidence>
<dbReference type="Pfam" id="PF13193">
    <property type="entry name" value="AMP-binding_C"/>
    <property type="match status" value="2"/>
</dbReference>
<dbReference type="InterPro" id="IPR029063">
    <property type="entry name" value="SAM-dependent_MTases_sf"/>
</dbReference>
<dbReference type="Gene3D" id="3.40.50.980">
    <property type="match status" value="4"/>
</dbReference>
<dbReference type="SUPFAM" id="SSF53335">
    <property type="entry name" value="S-adenosyl-L-methionine-dependent methyltransferases"/>
    <property type="match status" value="1"/>
</dbReference>
<dbReference type="InterPro" id="IPR023213">
    <property type="entry name" value="CAT-like_dom_sf"/>
</dbReference>
<dbReference type="SUPFAM" id="SSF56801">
    <property type="entry name" value="Acetyl-CoA synthetase-like"/>
    <property type="match status" value="2"/>
</dbReference>
<dbReference type="Gene3D" id="1.10.1200.10">
    <property type="entry name" value="ACP-like"/>
    <property type="match status" value="1"/>
</dbReference>
<accession>A0A7S9XHB5</accession>
<dbReference type="Pfam" id="PF00550">
    <property type="entry name" value="PP-binding"/>
    <property type="match status" value="2"/>
</dbReference>
<dbReference type="Gene3D" id="3.30.559.30">
    <property type="entry name" value="Nonribosomal peptide synthetase, condensation domain"/>
    <property type="match status" value="3"/>
</dbReference>
<dbReference type="InterPro" id="IPR045851">
    <property type="entry name" value="AMP-bd_C_sf"/>
</dbReference>
<comment type="cofactor">
    <cofactor evidence="1">
        <name>pantetheine 4'-phosphate</name>
        <dbReference type="ChEBI" id="CHEBI:47942"/>
    </cofactor>
</comment>
<dbReference type="GO" id="GO:0043041">
    <property type="term" value="P:amino acid activation for nonribosomal peptide biosynthetic process"/>
    <property type="evidence" value="ECO:0007669"/>
    <property type="project" value="TreeGrafter"/>
</dbReference>
<dbReference type="GO" id="GO:0005829">
    <property type="term" value="C:cytosol"/>
    <property type="evidence" value="ECO:0007669"/>
    <property type="project" value="TreeGrafter"/>
</dbReference>
<evidence type="ECO:0000256" key="1">
    <source>
        <dbReference type="ARBA" id="ARBA00001957"/>
    </source>
</evidence>
<dbReference type="CDD" id="cd17652">
    <property type="entry name" value="A_NRPS_CmdD_like"/>
    <property type="match status" value="1"/>
</dbReference>
<comment type="similarity">
    <text evidence="2">Belongs to the ATP-dependent AMP-binding enzyme family.</text>
</comment>
<dbReference type="Pfam" id="PF08242">
    <property type="entry name" value="Methyltransf_12"/>
    <property type="match status" value="1"/>
</dbReference>
<evidence type="ECO:0000256" key="5">
    <source>
        <dbReference type="ARBA" id="ARBA00022737"/>
    </source>
</evidence>
<evidence type="ECO:0000313" key="7">
    <source>
        <dbReference type="EMBL" id="QPI18727.1"/>
    </source>
</evidence>
<dbReference type="Gene3D" id="3.40.50.1820">
    <property type="entry name" value="alpha/beta hydrolase"/>
    <property type="match status" value="1"/>
</dbReference>
<feature type="domain" description="Carrier" evidence="6">
    <location>
        <begin position="2914"/>
        <end position="2988"/>
    </location>
</feature>
<dbReference type="Pfam" id="PF00501">
    <property type="entry name" value="AMP-binding"/>
    <property type="match status" value="2"/>
</dbReference>
<dbReference type="NCBIfam" id="TIGR01733">
    <property type="entry name" value="AA-adenyl-dom"/>
    <property type="match status" value="2"/>
</dbReference>